<dbReference type="AlphaFoldDB" id="A0AAV4FP02"/>
<feature type="region of interest" description="Disordered" evidence="1">
    <location>
        <begin position="78"/>
        <end position="133"/>
    </location>
</feature>
<comment type="caution">
    <text evidence="2">The sequence shown here is derived from an EMBL/GenBank/DDBJ whole genome shotgun (WGS) entry which is preliminary data.</text>
</comment>
<gene>
    <name evidence="2" type="ORF">ElyMa_005770400</name>
</gene>
<evidence type="ECO:0000313" key="3">
    <source>
        <dbReference type="Proteomes" id="UP000762676"/>
    </source>
</evidence>
<accession>A0AAV4FP02</accession>
<reference evidence="2 3" key="1">
    <citation type="journal article" date="2021" name="Elife">
        <title>Chloroplast acquisition without the gene transfer in kleptoplastic sea slugs, Plakobranchus ocellatus.</title>
        <authorList>
            <person name="Maeda T."/>
            <person name="Takahashi S."/>
            <person name="Yoshida T."/>
            <person name="Shimamura S."/>
            <person name="Takaki Y."/>
            <person name="Nagai Y."/>
            <person name="Toyoda A."/>
            <person name="Suzuki Y."/>
            <person name="Arimoto A."/>
            <person name="Ishii H."/>
            <person name="Satoh N."/>
            <person name="Nishiyama T."/>
            <person name="Hasebe M."/>
            <person name="Maruyama T."/>
            <person name="Minagawa J."/>
            <person name="Obokata J."/>
            <person name="Shigenobu S."/>
        </authorList>
    </citation>
    <scope>NUCLEOTIDE SEQUENCE [LARGE SCALE GENOMIC DNA]</scope>
</reference>
<evidence type="ECO:0000313" key="2">
    <source>
        <dbReference type="EMBL" id="GFR75128.1"/>
    </source>
</evidence>
<organism evidence="2 3">
    <name type="scientific">Elysia marginata</name>
    <dbReference type="NCBI Taxonomy" id="1093978"/>
    <lineage>
        <taxon>Eukaryota</taxon>
        <taxon>Metazoa</taxon>
        <taxon>Spiralia</taxon>
        <taxon>Lophotrochozoa</taxon>
        <taxon>Mollusca</taxon>
        <taxon>Gastropoda</taxon>
        <taxon>Heterobranchia</taxon>
        <taxon>Euthyneura</taxon>
        <taxon>Panpulmonata</taxon>
        <taxon>Sacoglossa</taxon>
        <taxon>Placobranchoidea</taxon>
        <taxon>Plakobranchidae</taxon>
        <taxon>Elysia</taxon>
    </lineage>
</organism>
<keyword evidence="3" id="KW-1185">Reference proteome</keyword>
<sequence length="133" mass="14521">MNPLNIILHPQPRIPVRYQATNTVSSAAHPFAQVRMPVSQLPTEVRPSGGLEGEPCYHQLGESRSSRGCARQRWIPAPDTEAEAGSNLLQASPTAHNEVLFRPQPQSRRKGFETAGSEDRPLKASSTGKDSIL</sequence>
<evidence type="ECO:0000256" key="1">
    <source>
        <dbReference type="SAM" id="MobiDB-lite"/>
    </source>
</evidence>
<feature type="compositionally biased region" description="Polar residues" evidence="1">
    <location>
        <begin position="124"/>
        <end position="133"/>
    </location>
</feature>
<protein>
    <submittedName>
        <fullName evidence="2">Uncharacterized protein</fullName>
    </submittedName>
</protein>
<proteinExistence type="predicted"/>
<dbReference type="EMBL" id="BMAT01011569">
    <property type="protein sequence ID" value="GFR75128.1"/>
    <property type="molecule type" value="Genomic_DNA"/>
</dbReference>
<name>A0AAV4FP02_9GAST</name>
<dbReference type="Proteomes" id="UP000762676">
    <property type="component" value="Unassembled WGS sequence"/>
</dbReference>